<gene>
    <name evidence="2" type="ORF">PIB30_068702</name>
</gene>
<comment type="caution">
    <text evidence="2">The sequence shown here is derived from an EMBL/GenBank/DDBJ whole genome shotgun (WGS) entry which is preliminary data.</text>
</comment>
<evidence type="ECO:0000313" key="3">
    <source>
        <dbReference type="Proteomes" id="UP001341840"/>
    </source>
</evidence>
<keyword evidence="3" id="KW-1185">Reference proteome</keyword>
<feature type="compositionally biased region" description="Basic and acidic residues" evidence="1">
    <location>
        <begin position="54"/>
        <end position="71"/>
    </location>
</feature>
<name>A0ABU6SN15_9FABA</name>
<proteinExistence type="predicted"/>
<accession>A0ABU6SN15</accession>
<feature type="region of interest" description="Disordered" evidence="1">
    <location>
        <begin position="152"/>
        <end position="174"/>
    </location>
</feature>
<sequence length="190" mass="21252">MEEIGVFEGGREVEGEWCQRRQKEALGVREWGPKSYLYMMGHGSISVNAPQNEEDAKRRGNEELGDASHDHTDCARFEGTRLRGMRPLTATTARRGSVRIQFLGPTKRSTPGPFLKVHLAKRLRNTELTHSTHTPAERPTCMDNMDEPIVGGTLGSSLRQAEGHPGPPTERNLFDPLRRIRPDVPSMKGI</sequence>
<organism evidence="2 3">
    <name type="scientific">Stylosanthes scabra</name>
    <dbReference type="NCBI Taxonomy" id="79078"/>
    <lineage>
        <taxon>Eukaryota</taxon>
        <taxon>Viridiplantae</taxon>
        <taxon>Streptophyta</taxon>
        <taxon>Embryophyta</taxon>
        <taxon>Tracheophyta</taxon>
        <taxon>Spermatophyta</taxon>
        <taxon>Magnoliopsida</taxon>
        <taxon>eudicotyledons</taxon>
        <taxon>Gunneridae</taxon>
        <taxon>Pentapetalae</taxon>
        <taxon>rosids</taxon>
        <taxon>fabids</taxon>
        <taxon>Fabales</taxon>
        <taxon>Fabaceae</taxon>
        <taxon>Papilionoideae</taxon>
        <taxon>50 kb inversion clade</taxon>
        <taxon>dalbergioids sensu lato</taxon>
        <taxon>Dalbergieae</taxon>
        <taxon>Pterocarpus clade</taxon>
        <taxon>Stylosanthes</taxon>
    </lineage>
</organism>
<dbReference type="EMBL" id="JASCZI010061156">
    <property type="protein sequence ID" value="MED6137827.1"/>
    <property type="molecule type" value="Genomic_DNA"/>
</dbReference>
<protein>
    <submittedName>
        <fullName evidence="2">Uncharacterized protein</fullName>
    </submittedName>
</protein>
<reference evidence="2 3" key="1">
    <citation type="journal article" date="2023" name="Plants (Basel)">
        <title>Bridging the Gap: Combining Genomics and Transcriptomics Approaches to Understand Stylosanthes scabra, an Orphan Legume from the Brazilian Caatinga.</title>
        <authorList>
            <person name="Ferreira-Neto J.R.C."/>
            <person name="da Silva M.D."/>
            <person name="Binneck E."/>
            <person name="de Melo N.F."/>
            <person name="da Silva R.H."/>
            <person name="de Melo A.L.T.M."/>
            <person name="Pandolfi V."/>
            <person name="Bustamante F.O."/>
            <person name="Brasileiro-Vidal A.C."/>
            <person name="Benko-Iseppon A.M."/>
        </authorList>
    </citation>
    <scope>NUCLEOTIDE SEQUENCE [LARGE SCALE GENOMIC DNA]</scope>
    <source>
        <tissue evidence="2">Leaves</tissue>
    </source>
</reference>
<feature type="region of interest" description="Disordered" evidence="1">
    <location>
        <begin position="47"/>
        <end position="71"/>
    </location>
</feature>
<dbReference type="Proteomes" id="UP001341840">
    <property type="component" value="Unassembled WGS sequence"/>
</dbReference>
<evidence type="ECO:0000313" key="2">
    <source>
        <dbReference type="EMBL" id="MED6137827.1"/>
    </source>
</evidence>
<evidence type="ECO:0000256" key="1">
    <source>
        <dbReference type="SAM" id="MobiDB-lite"/>
    </source>
</evidence>